<evidence type="ECO:0000313" key="2">
    <source>
        <dbReference type="EMBL" id="TDU90739.1"/>
    </source>
</evidence>
<protein>
    <recommendedName>
        <fullName evidence="4">Two-component system sensor histidine kinase DesK</fullName>
    </recommendedName>
</protein>
<keyword evidence="1" id="KW-0472">Membrane</keyword>
<gene>
    <name evidence="2" type="ORF">EV138_4334</name>
</gene>
<dbReference type="AlphaFoldDB" id="A0A4R7TFX3"/>
<proteinExistence type="predicted"/>
<dbReference type="Gene3D" id="6.10.250.2870">
    <property type="match status" value="1"/>
</dbReference>
<keyword evidence="1" id="KW-0812">Transmembrane</keyword>
<feature type="transmembrane region" description="Helical" evidence="1">
    <location>
        <begin position="70"/>
        <end position="92"/>
    </location>
</feature>
<evidence type="ECO:0000313" key="3">
    <source>
        <dbReference type="Proteomes" id="UP000295151"/>
    </source>
</evidence>
<feature type="transmembrane region" description="Helical" evidence="1">
    <location>
        <begin position="140"/>
        <end position="159"/>
    </location>
</feature>
<sequence length="355" mass="37575">MATVLDFQRPRSVLRSADGIAYGAVTPDRAVDRVAYSDLLVRFIAVAPLLASALIAVVQLTNLTGSPARTLIVVALGSCLVVPNLHHLWALGHAERPRAGRWTLAFMFVAYPAGLTLGFSWTLMGVQLLVSAVIVLPRPWSVAVGFGVGIGMLVVSQLFDQTANPLWLIVVVLNRAGACLVLAWFSAALRQLLAAREDLATQAVLRERIRIDAELAATVGTALGSIAVSGAAITRLADSESKLAAKQLRTLVDGSRQTLAETRRLVRAYQRGSLGAELDTAVALLGAAGIRVRLVLPGGDLTAAADETFAASLRAVVDRLLHDGSVRSCRLTVVRSVGDQRLVLQAEASDEVTPA</sequence>
<dbReference type="Proteomes" id="UP000295151">
    <property type="component" value="Unassembled WGS sequence"/>
</dbReference>
<feature type="transmembrane region" description="Helical" evidence="1">
    <location>
        <begin position="39"/>
        <end position="58"/>
    </location>
</feature>
<dbReference type="RefSeq" id="WP_133980611.1">
    <property type="nucleotide sequence ID" value="NZ_SOCE01000001.1"/>
</dbReference>
<dbReference type="OrthoDB" id="4571789at2"/>
<feature type="transmembrane region" description="Helical" evidence="1">
    <location>
        <begin position="166"/>
        <end position="187"/>
    </location>
</feature>
<feature type="transmembrane region" description="Helical" evidence="1">
    <location>
        <begin position="104"/>
        <end position="134"/>
    </location>
</feature>
<keyword evidence="3" id="KW-1185">Reference proteome</keyword>
<organism evidence="2 3">
    <name type="scientific">Kribbella voronezhensis</name>
    <dbReference type="NCBI Taxonomy" id="2512212"/>
    <lineage>
        <taxon>Bacteria</taxon>
        <taxon>Bacillati</taxon>
        <taxon>Actinomycetota</taxon>
        <taxon>Actinomycetes</taxon>
        <taxon>Propionibacteriales</taxon>
        <taxon>Kribbellaceae</taxon>
        <taxon>Kribbella</taxon>
    </lineage>
</organism>
<dbReference type="EMBL" id="SOCE01000001">
    <property type="protein sequence ID" value="TDU90739.1"/>
    <property type="molecule type" value="Genomic_DNA"/>
</dbReference>
<reference evidence="2 3" key="1">
    <citation type="submission" date="2019-03" db="EMBL/GenBank/DDBJ databases">
        <title>Genomic Encyclopedia of Type Strains, Phase III (KMG-III): the genomes of soil and plant-associated and newly described type strains.</title>
        <authorList>
            <person name="Whitman W."/>
        </authorList>
    </citation>
    <scope>NUCLEOTIDE SEQUENCE [LARGE SCALE GENOMIC DNA]</scope>
    <source>
        <strain evidence="2 3">VKM Ac-2575</strain>
    </source>
</reference>
<keyword evidence="1" id="KW-1133">Transmembrane helix</keyword>
<evidence type="ECO:0000256" key="1">
    <source>
        <dbReference type="SAM" id="Phobius"/>
    </source>
</evidence>
<name>A0A4R7TFX3_9ACTN</name>
<evidence type="ECO:0008006" key="4">
    <source>
        <dbReference type="Google" id="ProtNLM"/>
    </source>
</evidence>
<accession>A0A4R7TFX3</accession>
<comment type="caution">
    <text evidence="2">The sequence shown here is derived from an EMBL/GenBank/DDBJ whole genome shotgun (WGS) entry which is preliminary data.</text>
</comment>